<organism evidence="1">
    <name type="scientific">uncultured marine microorganism HF4000_ANIW141A21</name>
    <dbReference type="NCBI Taxonomy" id="455535"/>
    <lineage>
        <taxon>unclassified sequences</taxon>
        <taxon>environmental samples</taxon>
    </lineage>
</organism>
<gene>
    <name evidence="1" type="ORF">ALOHA_HF4000ANIW141A21ctg1g13</name>
</gene>
<accession>B3T570</accession>
<dbReference type="Gene3D" id="2.30.110.10">
    <property type="entry name" value="Electron Transport, Fmn-binding Protein, Chain A"/>
    <property type="match status" value="1"/>
</dbReference>
<protein>
    <recommendedName>
        <fullName evidence="2">Pyridoxamine 5'-phosphate oxidase</fullName>
    </recommendedName>
</protein>
<dbReference type="EMBL" id="EU016608">
    <property type="protein sequence ID" value="ABZ07729.1"/>
    <property type="molecule type" value="Genomic_DNA"/>
</dbReference>
<evidence type="ECO:0000313" key="1">
    <source>
        <dbReference type="EMBL" id="ABZ07729.1"/>
    </source>
</evidence>
<sequence>MGKVVAESLPPDLYDLLGNRDLEKKANKVIVFTTIDEDGFPRHGMLSTYEIFAKDTKKLVMILYATSKSTQNILRSGKVSFVVVDEDISYYIRAGAIQGPPLDSSPSEIFFEITVRDVINDKQPLAKITSGITFGGYPSKMKESRLKVFSELLTR</sequence>
<dbReference type="SUPFAM" id="SSF50475">
    <property type="entry name" value="FMN-binding split barrel"/>
    <property type="match status" value="1"/>
</dbReference>
<dbReference type="AlphaFoldDB" id="B3T570"/>
<reference evidence="1" key="1">
    <citation type="journal article" date="2008" name="ISME J.">
        <title>Genomic patterns of recombination, clonal divergence and environment in marine microbial populations.</title>
        <authorList>
            <person name="Konstantinidis K.T."/>
            <person name="Delong E.F."/>
        </authorList>
    </citation>
    <scope>NUCLEOTIDE SEQUENCE</scope>
</reference>
<dbReference type="InterPro" id="IPR012349">
    <property type="entry name" value="Split_barrel_FMN-bd"/>
</dbReference>
<evidence type="ECO:0008006" key="2">
    <source>
        <dbReference type="Google" id="ProtNLM"/>
    </source>
</evidence>
<proteinExistence type="predicted"/>
<name>B3T570_9ZZZZ</name>